<comment type="caution">
    <text evidence="5">The sequence shown here is derived from an EMBL/GenBank/DDBJ whole genome shotgun (WGS) entry which is preliminary data.</text>
</comment>
<name>A0ABS5V1S7_9GAMM</name>
<protein>
    <submittedName>
        <fullName evidence="5">Transporter substrate-binding domain-containing protein</fullName>
    </submittedName>
</protein>
<dbReference type="Pfam" id="PF00497">
    <property type="entry name" value="SBP_bac_3"/>
    <property type="match status" value="1"/>
</dbReference>
<dbReference type="InterPro" id="IPR001638">
    <property type="entry name" value="Solute-binding_3/MltF_N"/>
</dbReference>
<dbReference type="SUPFAM" id="SSF53850">
    <property type="entry name" value="Periplasmic binding protein-like II"/>
    <property type="match status" value="1"/>
</dbReference>
<evidence type="ECO:0000256" key="2">
    <source>
        <dbReference type="ARBA" id="ARBA00022729"/>
    </source>
</evidence>
<proteinExistence type="inferred from homology"/>
<dbReference type="Proteomes" id="UP001195903">
    <property type="component" value="Unassembled WGS sequence"/>
</dbReference>
<feature type="chain" id="PRO_5045324362" evidence="3">
    <location>
        <begin position="19"/>
        <end position="246"/>
    </location>
</feature>
<reference evidence="5 6" key="1">
    <citation type="submission" date="2021-05" db="EMBL/GenBank/DDBJ databases">
        <title>Shewanella sp. JM162201.</title>
        <authorList>
            <person name="Xu S."/>
            <person name="Li A."/>
        </authorList>
    </citation>
    <scope>NUCLEOTIDE SEQUENCE [LARGE SCALE GENOMIC DNA]</scope>
    <source>
        <strain evidence="5 6">JM162201</strain>
    </source>
</reference>
<comment type="similarity">
    <text evidence="1">Belongs to the bacterial solute-binding protein 3 family.</text>
</comment>
<evidence type="ECO:0000313" key="6">
    <source>
        <dbReference type="Proteomes" id="UP001195903"/>
    </source>
</evidence>
<dbReference type="Gene3D" id="3.40.190.10">
    <property type="entry name" value="Periplasmic binding protein-like II"/>
    <property type="match status" value="2"/>
</dbReference>
<gene>
    <name evidence="5" type="ORF">KJI95_07795</name>
</gene>
<feature type="signal peptide" evidence="3">
    <location>
        <begin position="1"/>
        <end position="18"/>
    </location>
</feature>
<keyword evidence="6" id="KW-1185">Reference proteome</keyword>
<feature type="domain" description="Solute-binding protein family 3/N-terminal" evidence="4">
    <location>
        <begin position="34"/>
        <end position="241"/>
    </location>
</feature>
<evidence type="ECO:0000313" key="5">
    <source>
        <dbReference type="EMBL" id="MBT1444429.1"/>
    </source>
</evidence>
<organism evidence="5 6">
    <name type="scientific">Shewanella jiangmenensis</name>
    <dbReference type="NCBI Taxonomy" id="2837387"/>
    <lineage>
        <taxon>Bacteria</taxon>
        <taxon>Pseudomonadati</taxon>
        <taxon>Pseudomonadota</taxon>
        <taxon>Gammaproteobacteria</taxon>
        <taxon>Alteromonadales</taxon>
        <taxon>Shewanellaceae</taxon>
        <taxon>Shewanella</taxon>
    </lineage>
</organism>
<evidence type="ECO:0000256" key="1">
    <source>
        <dbReference type="ARBA" id="ARBA00010333"/>
    </source>
</evidence>
<keyword evidence="2 3" id="KW-0732">Signal</keyword>
<dbReference type="EMBL" id="JAHEPS010000002">
    <property type="protein sequence ID" value="MBT1444429.1"/>
    <property type="molecule type" value="Genomic_DNA"/>
</dbReference>
<sequence>MGRFLLLAVALLSTCVLANNSNMPILKYSVSGSSSWYPYYIPNNPESPGLISELLPQLLSRAKIQGQNIPLPPNRTNQALDKGTLDFDIVSPSWFEHGDFGPLFVQSEPIMAIKEHLITLVQNQSQWADMSSVKGKEIGTVMGYLYHNDKDFIRVDFKSEQELIKALHRGRIQAAISGDDTALYWSNQLKLPIAFGAEHSSGFLVFRLRKERADLLARINDAIAELKADGTIDQLIAKYTQSNSNE</sequence>
<accession>A0ABS5V1S7</accession>
<evidence type="ECO:0000259" key="4">
    <source>
        <dbReference type="Pfam" id="PF00497"/>
    </source>
</evidence>
<dbReference type="PANTHER" id="PTHR35936:SF35">
    <property type="entry name" value="L-CYSTINE-BINDING PROTEIN TCYJ"/>
    <property type="match status" value="1"/>
</dbReference>
<dbReference type="PANTHER" id="PTHR35936">
    <property type="entry name" value="MEMBRANE-BOUND LYTIC MUREIN TRANSGLYCOSYLASE F"/>
    <property type="match status" value="1"/>
</dbReference>
<evidence type="ECO:0000256" key="3">
    <source>
        <dbReference type="SAM" id="SignalP"/>
    </source>
</evidence>